<evidence type="ECO:0000313" key="3">
    <source>
        <dbReference type="Proteomes" id="UP000186110"/>
    </source>
</evidence>
<evidence type="ECO:0000256" key="1">
    <source>
        <dbReference type="SAM" id="MobiDB-lite"/>
    </source>
</evidence>
<accession>A0A1P8K7Q7</accession>
<feature type="region of interest" description="Disordered" evidence="1">
    <location>
        <begin position="1"/>
        <end position="34"/>
    </location>
</feature>
<dbReference type="Gene3D" id="3.40.50.300">
    <property type="entry name" value="P-loop containing nucleotide triphosphate hydrolases"/>
    <property type="match status" value="1"/>
</dbReference>
<name>A0A1P8K7Q7_9BURK</name>
<feature type="compositionally biased region" description="Basic and acidic residues" evidence="1">
    <location>
        <begin position="334"/>
        <end position="344"/>
    </location>
</feature>
<dbReference type="InterPro" id="IPR027417">
    <property type="entry name" value="P-loop_NTPase"/>
</dbReference>
<reference evidence="2 3" key="1">
    <citation type="submission" date="2017-01" db="EMBL/GenBank/DDBJ databases">
        <authorList>
            <person name="Mah S.A."/>
            <person name="Swanson W.J."/>
            <person name="Moy G.W."/>
            <person name="Vacquier V.D."/>
        </authorList>
    </citation>
    <scope>NUCLEOTIDE SEQUENCE [LARGE SCALE GENOMIC DNA]</scope>
    <source>
        <strain evidence="2 3">DSM 22694</strain>
    </source>
</reference>
<proteinExistence type="predicted"/>
<dbReference type="AlphaFoldDB" id="A0A1P8K7Q7"/>
<dbReference type="SUPFAM" id="SSF52540">
    <property type="entry name" value="P-loop containing nucleoside triphosphate hydrolases"/>
    <property type="match status" value="1"/>
</dbReference>
<keyword evidence="3" id="KW-1185">Reference proteome</keyword>
<dbReference type="eggNOG" id="COG0467">
    <property type="taxonomic scope" value="Bacteria"/>
</dbReference>
<feature type="compositionally biased region" description="Low complexity" evidence="1">
    <location>
        <begin position="10"/>
        <end position="23"/>
    </location>
</feature>
<evidence type="ECO:0008006" key="4">
    <source>
        <dbReference type="Google" id="ProtNLM"/>
    </source>
</evidence>
<dbReference type="RefSeq" id="WP_037246458.1">
    <property type="nucleotide sequence ID" value="NZ_CP019239.1"/>
</dbReference>
<evidence type="ECO:0000313" key="2">
    <source>
        <dbReference type="EMBL" id="APW42029.1"/>
    </source>
</evidence>
<dbReference type="Gene3D" id="1.10.10.60">
    <property type="entry name" value="Homeodomain-like"/>
    <property type="match status" value="1"/>
</dbReference>
<protein>
    <recommendedName>
        <fullName evidence="4">AAA+ ATPase domain-containing protein</fullName>
    </recommendedName>
</protein>
<feature type="region of interest" description="Disordered" evidence="1">
    <location>
        <begin position="322"/>
        <end position="344"/>
    </location>
</feature>
<dbReference type="KEGG" id="rsb:RS694_05415"/>
<dbReference type="Proteomes" id="UP000186110">
    <property type="component" value="Chromosome"/>
</dbReference>
<gene>
    <name evidence="2" type="ORF">RS694_05415</name>
</gene>
<organism evidence="2 3">
    <name type="scientific">Rhodoferax saidenbachensis</name>
    <dbReference type="NCBI Taxonomy" id="1484693"/>
    <lineage>
        <taxon>Bacteria</taxon>
        <taxon>Pseudomonadati</taxon>
        <taxon>Pseudomonadota</taxon>
        <taxon>Betaproteobacteria</taxon>
        <taxon>Burkholderiales</taxon>
        <taxon>Comamonadaceae</taxon>
        <taxon>Rhodoferax</taxon>
    </lineage>
</organism>
<dbReference type="EMBL" id="CP019239">
    <property type="protein sequence ID" value="APW42029.1"/>
    <property type="molecule type" value="Genomic_DNA"/>
</dbReference>
<sequence length="344" mass="37845">MSYIPHPKGGKAAKPASAAQTPANPDLSDSGSPVSRHIRERALSLSEILVLRLPPDIELLGRLILAGTLGLLYGMRGGGKSLLAMIIAYAIAGRKFVTPWGQGSGDAVCYLDGEMRIHGFQERLEQLHAFNTDEESKSAVREKLWIVSRHLIGDLVGTLDTEEGQKSIEAYFPPKMRFLIIDNLSAWTSGGGEDLHGWQAVKTWLIQLRLRGIAVLLIHHAGKGGGQRGTSAHEDLVDYSIEVSPMFLEDEPEATAFRVEHKKLRDQLPHLKSPYSFRIRTADGAMRFSAEAVILDSQKQLDLVVSLHEQGLKGKEIAKASGLSEATVSRRLKEHRESRPETPN</sequence>
<dbReference type="STRING" id="1484693.RS694_05415"/>
<dbReference type="Pfam" id="PF13481">
    <property type="entry name" value="AAA_25"/>
    <property type="match status" value="1"/>
</dbReference>